<organism evidence="1 2">
    <name type="scientific">Ancylostoma duodenale</name>
    <dbReference type="NCBI Taxonomy" id="51022"/>
    <lineage>
        <taxon>Eukaryota</taxon>
        <taxon>Metazoa</taxon>
        <taxon>Ecdysozoa</taxon>
        <taxon>Nematoda</taxon>
        <taxon>Chromadorea</taxon>
        <taxon>Rhabditida</taxon>
        <taxon>Rhabditina</taxon>
        <taxon>Rhabditomorpha</taxon>
        <taxon>Strongyloidea</taxon>
        <taxon>Ancylostomatidae</taxon>
        <taxon>Ancylostomatinae</taxon>
        <taxon>Ancylostoma</taxon>
    </lineage>
</organism>
<dbReference type="Proteomes" id="UP000054047">
    <property type="component" value="Unassembled WGS sequence"/>
</dbReference>
<protein>
    <submittedName>
        <fullName evidence="1">Uncharacterized protein</fullName>
    </submittedName>
</protein>
<name>A0A0C2C355_9BILA</name>
<dbReference type="EMBL" id="KN780660">
    <property type="protein sequence ID" value="KIH44052.1"/>
    <property type="molecule type" value="Genomic_DNA"/>
</dbReference>
<evidence type="ECO:0000313" key="2">
    <source>
        <dbReference type="Proteomes" id="UP000054047"/>
    </source>
</evidence>
<dbReference type="AlphaFoldDB" id="A0A0C2C355"/>
<evidence type="ECO:0000313" key="1">
    <source>
        <dbReference type="EMBL" id="KIH44052.1"/>
    </source>
</evidence>
<proteinExistence type="predicted"/>
<accession>A0A0C2C355</accession>
<keyword evidence="2" id="KW-1185">Reference proteome</keyword>
<reference evidence="1 2" key="1">
    <citation type="submission" date="2013-12" db="EMBL/GenBank/DDBJ databases">
        <title>Draft genome of the parsitic nematode Ancylostoma duodenale.</title>
        <authorList>
            <person name="Mitreva M."/>
        </authorList>
    </citation>
    <scope>NUCLEOTIDE SEQUENCE [LARGE SCALE GENOMIC DNA]</scope>
    <source>
        <strain evidence="1 2">Zhejiang</strain>
    </source>
</reference>
<gene>
    <name evidence="1" type="ORF">ANCDUO_25934</name>
</gene>
<sequence length="77" mass="8770">MDPKKSTKEKDRLIVSVEQVDALWTRGWDAPIWEGSAAVAERTAAPRSTWIPDCLINEMTCTAWDFCEKKEILAEET</sequence>